<dbReference type="AlphaFoldDB" id="A0A1E5SJ46"/>
<sequence>MNKNEKLISLKIPDKAKNILTFYKKYKTTNTDFVFPFLQESNPNNPYDVFVKNLNFNDLFNTHLKETAKNVT</sequence>
<name>A0A1E5SJ46_9FLAO</name>
<dbReference type="Proteomes" id="UP000095713">
    <property type="component" value="Unassembled WGS sequence"/>
</dbReference>
<gene>
    <name evidence="1" type="ORF">A8C32_08120</name>
</gene>
<reference evidence="1 2" key="1">
    <citation type="submission" date="2016-05" db="EMBL/GenBank/DDBJ databases">
        <title>Draft Genome Sequence of Algibacter sp. Strain SK-16 Isolated from the Surface Water of Aburatsubo Inlet.</title>
        <authorList>
            <person name="Wong S.-K."/>
            <person name="Yoshizawa S."/>
            <person name="Nakajima Y."/>
            <person name="Ogura Y."/>
            <person name="Tetsuya H."/>
            <person name="Hamasaki K."/>
        </authorList>
    </citation>
    <scope>NUCLEOTIDE SEQUENCE [LARGE SCALE GENOMIC DNA]</scope>
    <source>
        <strain evidence="1 2">SK-16</strain>
    </source>
</reference>
<comment type="caution">
    <text evidence="1">The sequence shown here is derived from an EMBL/GenBank/DDBJ whole genome shotgun (WGS) entry which is preliminary data.</text>
</comment>
<evidence type="ECO:0000313" key="2">
    <source>
        <dbReference type="Proteomes" id="UP000095713"/>
    </source>
</evidence>
<protein>
    <submittedName>
        <fullName evidence="1">Uncharacterized protein</fullName>
    </submittedName>
</protein>
<keyword evidence="2" id="KW-1185">Reference proteome</keyword>
<proteinExistence type="predicted"/>
<organism evidence="1 2">
    <name type="scientific">Flavivirga aquatica</name>
    <dbReference type="NCBI Taxonomy" id="1849968"/>
    <lineage>
        <taxon>Bacteria</taxon>
        <taxon>Pseudomonadati</taxon>
        <taxon>Bacteroidota</taxon>
        <taxon>Flavobacteriia</taxon>
        <taxon>Flavobacteriales</taxon>
        <taxon>Flavobacteriaceae</taxon>
        <taxon>Flavivirga</taxon>
    </lineage>
</organism>
<evidence type="ECO:0000313" key="1">
    <source>
        <dbReference type="EMBL" id="OEJ99131.1"/>
    </source>
</evidence>
<dbReference type="STRING" id="1849968.A8C32_08120"/>
<accession>A0A1E5SJ46</accession>
<dbReference type="EMBL" id="MDJD01000054">
    <property type="protein sequence ID" value="OEJ99131.1"/>
    <property type="molecule type" value="Genomic_DNA"/>
</dbReference>